<dbReference type="EMBL" id="NOJY02000001">
    <property type="protein sequence ID" value="RDY29767.1"/>
    <property type="molecule type" value="Genomic_DNA"/>
</dbReference>
<comment type="caution">
    <text evidence="1">The sequence shown here is derived from an EMBL/GenBank/DDBJ whole genome shotgun (WGS) entry which is preliminary data.</text>
</comment>
<protein>
    <submittedName>
        <fullName evidence="1">Uncharacterized protein</fullName>
    </submittedName>
</protein>
<evidence type="ECO:0000313" key="1">
    <source>
        <dbReference type="EMBL" id="RDY29767.1"/>
    </source>
</evidence>
<evidence type="ECO:0000313" key="2">
    <source>
        <dbReference type="Proteomes" id="UP000215694"/>
    </source>
</evidence>
<proteinExistence type="predicted"/>
<accession>A0A371JAT3</accession>
<name>A0A371JAT3_9FIRM</name>
<sequence>MKRKLKKVTPYCYKRVFDLTMFNKELLKCYSLEQAKYYYIGSSNIGTRDRNNRWKSHIVARYSIDRNILDFITKYRMFLEEQSDMNAKEIDKLLFNTLEIVSQHQSIENSKIFESDLIGYYQILQATNETRSIKDKIFILNSRGSSVKIKDEKVKFKRKLFLD</sequence>
<gene>
    <name evidence="1" type="ORF">CHL78_000935</name>
</gene>
<keyword evidence="2" id="KW-1185">Reference proteome</keyword>
<dbReference type="Proteomes" id="UP000215694">
    <property type="component" value="Unassembled WGS sequence"/>
</dbReference>
<dbReference type="AlphaFoldDB" id="A0A371JAT3"/>
<reference evidence="1 2" key="1">
    <citation type="journal article" date="2017" name="Genome Announc.">
        <title>Draft Genome Sequence of Romboutsia weinsteinii sp. nov. Strain CCRI-19649(T) Isolated from Surface Water.</title>
        <authorList>
            <person name="Maheux A.F."/>
            <person name="Boudreau D.K."/>
            <person name="Berube E."/>
            <person name="Boissinot M."/>
            <person name="Cantin P."/>
            <person name="Raymond F."/>
            <person name="Corbeil J."/>
            <person name="Omar R.F."/>
            <person name="Bergeron M.G."/>
        </authorList>
    </citation>
    <scope>NUCLEOTIDE SEQUENCE [LARGE SCALE GENOMIC DNA]</scope>
    <source>
        <strain evidence="1 2">CCRI-19649</strain>
    </source>
</reference>
<organism evidence="1 2">
    <name type="scientific">Romboutsia weinsteinii</name>
    <dbReference type="NCBI Taxonomy" id="2020949"/>
    <lineage>
        <taxon>Bacteria</taxon>
        <taxon>Bacillati</taxon>
        <taxon>Bacillota</taxon>
        <taxon>Clostridia</taxon>
        <taxon>Peptostreptococcales</taxon>
        <taxon>Peptostreptococcaceae</taxon>
        <taxon>Romboutsia</taxon>
    </lineage>
</organism>
<dbReference type="RefSeq" id="WP_094368480.1">
    <property type="nucleotide sequence ID" value="NZ_NOJY02000001.1"/>
</dbReference>